<evidence type="ECO:0000313" key="2">
    <source>
        <dbReference type="Proteomes" id="UP000077623"/>
    </source>
</evidence>
<organism evidence="1 2">
    <name type="scientific">Candidatus Mycoplasma haematobovis</name>
    <dbReference type="NCBI Taxonomy" id="432608"/>
    <lineage>
        <taxon>Bacteria</taxon>
        <taxon>Bacillati</taxon>
        <taxon>Mycoplasmatota</taxon>
        <taxon>Mollicutes</taxon>
        <taxon>Mycoplasmataceae</taxon>
        <taxon>Mycoplasma</taxon>
    </lineage>
</organism>
<dbReference type="AlphaFoldDB" id="A0A1A9QFS0"/>
<reference evidence="2" key="1">
    <citation type="submission" date="2016-04" db="EMBL/GenBank/DDBJ databases">
        <authorList>
            <person name="Quiroz-Castaneda R.E."/>
            <person name="Martinez-Ocampo F."/>
        </authorList>
    </citation>
    <scope>NUCLEOTIDE SEQUENCE [LARGE SCALE GENOMIC DNA]</scope>
    <source>
        <strain evidence="2">INIFAP01</strain>
    </source>
</reference>
<name>A0A1A9QFS0_9MOLU</name>
<dbReference type="EMBL" id="LWUJ01000001">
    <property type="protein sequence ID" value="OAL10815.1"/>
    <property type="molecule type" value="Genomic_DNA"/>
</dbReference>
<evidence type="ECO:0000313" key="1">
    <source>
        <dbReference type="EMBL" id="OAL10815.1"/>
    </source>
</evidence>
<proteinExistence type="predicted"/>
<sequence>MSSNKKIEVVIKISQELYDDLKKQLELLKQSDIAKFKGVHTVEDLVSEFLQSLTNSKEDFMSIQEKMFTVFKDLDKKQKIIKEIFNSFAKEWEGFKPDSDDIDDELFDDLDEEDENKKDKKKTKDTKGKKN</sequence>
<dbReference type="RefSeq" id="WP_187149619.1">
    <property type="nucleotide sequence ID" value="NZ_LWUJ01000001.1"/>
</dbReference>
<dbReference type="STRING" id="432608.A6V39_05605"/>
<keyword evidence="2" id="KW-1185">Reference proteome</keyword>
<protein>
    <submittedName>
        <fullName evidence="1">Uncharacterized protein</fullName>
    </submittedName>
</protein>
<dbReference type="Proteomes" id="UP000077623">
    <property type="component" value="Unassembled WGS sequence"/>
</dbReference>
<gene>
    <name evidence="1" type="ORF">A6V39_05605</name>
</gene>
<accession>A0A1A9QFS0</accession>
<comment type="caution">
    <text evidence="1">The sequence shown here is derived from an EMBL/GenBank/DDBJ whole genome shotgun (WGS) entry which is preliminary data.</text>
</comment>